<dbReference type="InterPro" id="IPR052626">
    <property type="entry name" value="SWT1_Regulator"/>
</dbReference>
<protein>
    <recommendedName>
        <fullName evidence="2">PIN domain-containing protein</fullName>
    </recommendedName>
</protein>
<dbReference type="GO" id="GO:0005634">
    <property type="term" value="C:nucleus"/>
    <property type="evidence" value="ECO:0007669"/>
    <property type="project" value="TreeGrafter"/>
</dbReference>
<feature type="region of interest" description="Disordered" evidence="1">
    <location>
        <begin position="426"/>
        <end position="454"/>
    </location>
</feature>
<dbReference type="InterPro" id="IPR002716">
    <property type="entry name" value="PIN_dom"/>
</dbReference>
<dbReference type="AlphaFoldDB" id="A0A2T9YHK1"/>
<dbReference type="InterPro" id="IPR029060">
    <property type="entry name" value="PIN-like_dom_sf"/>
</dbReference>
<dbReference type="SMART" id="SM00670">
    <property type="entry name" value="PINc"/>
    <property type="match status" value="1"/>
</dbReference>
<gene>
    <name evidence="3" type="ORF">BB559_003991</name>
</gene>
<keyword evidence="4" id="KW-1185">Reference proteome</keyword>
<dbReference type="Proteomes" id="UP000245699">
    <property type="component" value="Unassembled WGS sequence"/>
</dbReference>
<dbReference type="SUPFAM" id="SSF88723">
    <property type="entry name" value="PIN domain-like"/>
    <property type="match status" value="1"/>
</dbReference>
<evidence type="ECO:0000256" key="1">
    <source>
        <dbReference type="SAM" id="MobiDB-lite"/>
    </source>
</evidence>
<evidence type="ECO:0000313" key="3">
    <source>
        <dbReference type="EMBL" id="PVU91764.1"/>
    </source>
</evidence>
<feature type="domain" description="PIN" evidence="2">
    <location>
        <begin position="77"/>
        <end position="220"/>
    </location>
</feature>
<proteinExistence type="predicted"/>
<sequence length="815" mass="93188">MENDLEDWSMDIDSEEAAYQIVNEVNQYRSNKNEPLENQDETIDSKKFIDSILTNSKKLLKNKNDDTNSGKTPSTAAVVVVDTNYLISFLNKFKELVNLARETIEPRVEIIVPWVVLGEIDNLHKSNRRSRRSAKLSEETNARMNLLHNQANKAIEYLCKEVGRKTNDNLRGQTIEESLLSPNEARTVTEDDIILDCCRYFMIHEGKPATLLTMDRNLTIKARVHGSGVVGIWNNATSDLLNKVIGQEGLQKNVITTALEKFKEKSKIKVEDLPIKQHRAQILKIVDEKNTTGILNMPDITSISENKKRKKKSFEDNYIIEQPSIVSKKRSFQYESVPLKNLDNGNEDIAHRNIIQPETKKFEYNTVFLKSLDQNTDIEEPENKSIKRPRTYADIMEVYAETEQKKKKVKNRKIILEDPKTNKNKKDVIVNPKENPINNKTNSTIDSSKKEKSEIGIKNEKTSVVKIVEMKGLPKKANVNTSNINLDLKPKDFLTDTIVEPKSKEIKKNVIESKNKQKAVEPTLNKSLPIEIDKNMKKKQDEKLIVDIEVQNDVGEHDVTLLNDVLDNTENRIINKEPDKSVVLKEKDENTNNTVVKEQIIDINNVIENSTAGDLHNFVIHYLQCKAHCTCCVNFVFLNREVIPRIFNIPGFVGYLVLSHVAHPDHSQLSVLVYQSIVGYLGEEKTASEIYPKFGFPPWTPPNLFRILEEFWDNLFCQGYPFIKKVHISFINSIIQTKLGSIEGDIWKTLDSETWTNGVMEEHKVKLKLNEMVDIVSLCIALIDPNIVNESNNHNVDVGELIILWKDIVTNLASI</sequence>
<comment type="caution">
    <text evidence="3">The sequence shown here is derived from an EMBL/GenBank/DDBJ whole genome shotgun (WGS) entry which is preliminary data.</text>
</comment>
<evidence type="ECO:0000313" key="4">
    <source>
        <dbReference type="Proteomes" id="UP000245699"/>
    </source>
</evidence>
<name>A0A2T9YHK1_9FUNG</name>
<dbReference type="EMBL" id="MBFT01000399">
    <property type="protein sequence ID" value="PVU91764.1"/>
    <property type="molecule type" value="Genomic_DNA"/>
</dbReference>
<dbReference type="PANTHER" id="PTHR16161:SF0">
    <property type="entry name" value="TRANSCRIPTIONAL PROTEIN SWT1"/>
    <property type="match status" value="1"/>
</dbReference>
<reference evidence="3 4" key="1">
    <citation type="journal article" date="2018" name="MBio">
        <title>Comparative Genomics Reveals the Core Gene Toolbox for the Fungus-Insect Symbiosis.</title>
        <authorList>
            <person name="Wang Y."/>
            <person name="Stata M."/>
            <person name="Wang W."/>
            <person name="Stajich J.E."/>
            <person name="White M.M."/>
            <person name="Moncalvo J.M."/>
        </authorList>
    </citation>
    <scope>NUCLEOTIDE SEQUENCE [LARGE SCALE GENOMIC DNA]</scope>
    <source>
        <strain evidence="3 4">AUS-77-4</strain>
    </source>
</reference>
<dbReference type="PANTHER" id="PTHR16161">
    <property type="entry name" value="TRANSCRIPTIONAL PROTEIN SWT1"/>
    <property type="match status" value="1"/>
</dbReference>
<dbReference type="Pfam" id="PF13638">
    <property type="entry name" value="PIN_4"/>
    <property type="match status" value="1"/>
</dbReference>
<dbReference type="OrthoDB" id="2017974at2759"/>
<dbReference type="GO" id="GO:0004540">
    <property type="term" value="F:RNA nuclease activity"/>
    <property type="evidence" value="ECO:0007669"/>
    <property type="project" value="UniProtKB-ARBA"/>
</dbReference>
<dbReference type="Gene3D" id="3.40.50.1010">
    <property type="entry name" value="5'-nuclease"/>
    <property type="match status" value="1"/>
</dbReference>
<accession>A0A2T9YHK1</accession>
<organism evidence="3 4">
    <name type="scientific">Furculomyces boomerangus</name>
    <dbReference type="NCBI Taxonomy" id="61424"/>
    <lineage>
        <taxon>Eukaryota</taxon>
        <taxon>Fungi</taxon>
        <taxon>Fungi incertae sedis</taxon>
        <taxon>Zoopagomycota</taxon>
        <taxon>Kickxellomycotina</taxon>
        <taxon>Harpellomycetes</taxon>
        <taxon>Harpellales</taxon>
        <taxon>Harpellaceae</taxon>
        <taxon>Furculomyces</taxon>
    </lineage>
</organism>
<dbReference type="STRING" id="61424.A0A2T9YHK1"/>
<evidence type="ECO:0000259" key="2">
    <source>
        <dbReference type="SMART" id="SM00670"/>
    </source>
</evidence>